<organism evidence="2 3">
    <name type="scientific">Gossypium barbadense</name>
    <name type="common">Sea Island cotton</name>
    <name type="synonym">Hibiscus barbadensis</name>
    <dbReference type="NCBI Taxonomy" id="3634"/>
    <lineage>
        <taxon>Eukaryota</taxon>
        <taxon>Viridiplantae</taxon>
        <taxon>Streptophyta</taxon>
        <taxon>Embryophyta</taxon>
        <taxon>Tracheophyta</taxon>
        <taxon>Spermatophyta</taxon>
        <taxon>Magnoliopsida</taxon>
        <taxon>eudicotyledons</taxon>
        <taxon>Gunneridae</taxon>
        <taxon>Pentapetalae</taxon>
        <taxon>rosids</taxon>
        <taxon>malvids</taxon>
        <taxon>Malvales</taxon>
        <taxon>Malvaceae</taxon>
        <taxon>Malvoideae</taxon>
        <taxon>Gossypium</taxon>
    </lineage>
</organism>
<reference evidence="2 3" key="1">
    <citation type="submission" date="2015-01" db="EMBL/GenBank/DDBJ databases">
        <title>Genome of allotetraploid Gossypium barbadense reveals genomic plasticity and fiber elongation in cotton evolution.</title>
        <authorList>
            <person name="Chen X."/>
            <person name="Liu X."/>
            <person name="Zhao B."/>
            <person name="Zheng H."/>
            <person name="Hu Y."/>
            <person name="Lu G."/>
            <person name="Yang C."/>
            <person name="Chen J."/>
            <person name="Shan C."/>
            <person name="Zhang L."/>
            <person name="Zhou Y."/>
            <person name="Wang L."/>
            <person name="Guo W."/>
            <person name="Bai Y."/>
            <person name="Ruan J."/>
            <person name="Shangguan X."/>
            <person name="Mao Y."/>
            <person name="Jiang J."/>
            <person name="Zhu Y."/>
            <person name="Lei J."/>
            <person name="Kang H."/>
            <person name="Chen S."/>
            <person name="He X."/>
            <person name="Wang R."/>
            <person name="Wang Y."/>
            <person name="Chen J."/>
            <person name="Wang L."/>
            <person name="Yu S."/>
            <person name="Wang B."/>
            <person name="Wei J."/>
            <person name="Song S."/>
            <person name="Lu X."/>
            <person name="Gao Z."/>
            <person name="Gu W."/>
            <person name="Deng X."/>
            <person name="Ma D."/>
            <person name="Wang S."/>
            <person name="Liang W."/>
            <person name="Fang L."/>
            <person name="Cai C."/>
            <person name="Zhu X."/>
            <person name="Zhou B."/>
            <person name="Zhang Y."/>
            <person name="Chen Z."/>
            <person name="Xu S."/>
            <person name="Zhu R."/>
            <person name="Wang S."/>
            <person name="Zhang T."/>
            <person name="Zhao G."/>
        </authorList>
    </citation>
    <scope>NUCLEOTIDE SEQUENCE [LARGE SCALE GENOMIC DNA]</scope>
    <source>
        <strain evidence="3">cv. Xinhai21</strain>
        <tissue evidence="2">Leaf</tissue>
    </source>
</reference>
<evidence type="ECO:0000256" key="1">
    <source>
        <dbReference type="SAM" id="SignalP"/>
    </source>
</evidence>
<sequence>MAAEKIMAISFMVLMVMALLATQVRAVEESNIDGDVKGRLYSCIVECELNCRPETSTSRFAACMALCMIGCEHSPLLAFDYTTGCANSIIKAYNPTGFGWHCKAAQNDAASMIKSRNLVRNEAAYDHIEGPVGSRKRNSGSCSE</sequence>
<name>A0A2P5X6W3_GOSBA</name>
<dbReference type="OrthoDB" id="964745at2759"/>
<dbReference type="Proteomes" id="UP000239757">
    <property type="component" value="Unassembled WGS sequence"/>
</dbReference>
<feature type="chain" id="PRO_5015114802" evidence="1">
    <location>
        <begin position="27"/>
        <end position="144"/>
    </location>
</feature>
<evidence type="ECO:0000313" key="2">
    <source>
        <dbReference type="EMBL" id="PPR99072.1"/>
    </source>
</evidence>
<dbReference type="AlphaFoldDB" id="A0A2P5X6W3"/>
<dbReference type="EMBL" id="KZ665545">
    <property type="protein sequence ID" value="PPR99072.1"/>
    <property type="molecule type" value="Genomic_DNA"/>
</dbReference>
<keyword evidence="1" id="KW-0732">Signal</keyword>
<proteinExistence type="predicted"/>
<evidence type="ECO:0000313" key="3">
    <source>
        <dbReference type="Proteomes" id="UP000239757"/>
    </source>
</evidence>
<feature type="signal peptide" evidence="1">
    <location>
        <begin position="1"/>
        <end position="26"/>
    </location>
</feature>
<protein>
    <submittedName>
        <fullName evidence="2">Uncharacterized protein</fullName>
    </submittedName>
</protein>
<accession>A0A2P5X6W3</accession>
<gene>
    <name evidence="2" type="ORF">GOBAR_AA21594</name>
</gene>